<feature type="transmembrane region" description="Helical" evidence="1">
    <location>
        <begin position="432"/>
        <end position="450"/>
    </location>
</feature>
<keyword evidence="1" id="KW-1133">Transmembrane helix</keyword>
<evidence type="ECO:0000256" key="2">
    <source>
        <dbReference type="SAM" id="SignalP"/>
    </source>
</evidence>
<proteinExistence type="predicted"/>
<accession>A0ABM4TSP5</accession>
<keyword evidence="2" id="KW-0732">Signal</keyword>
<feature type="chain" id="PRO_5046215592" evidence="2">
    <location>
        <begin position="16"/>
        <end position="490"/>
    </location>
</feature>
<dbReference type="Pfam" id="PF07253">
    <property type="entry name" value="Gypsy"/>
    <property type="match status" value="1"/>
</dbReference>
<keyword evidence="1" id="KW-0812">Transmembrane</keyword>
<keyword evidence="1" id="KW-0472">Membrane</keyword>
<sequence>MLSIICIILLSTASARITDFSHAKYIPVLDGNVLIWEQYGLVRHSTNLSEFAIIIDSTIKMLELFPQSHMRKLLEVDIKHAQNLLEELKIHHRMARSLDFLGSVLKVVAGTPDAEDLSRINTNQASLIEANNRQVVINTETQKHINLLTDTVNKILREKRDGLVDSGHLYETLLARNRMLISEIQNCMITITLAKNNIINPTIFNHNDLKAIFDEQLTEVPIVSLMDVSKIKILQNNVLVHVIVQYPRVKRICKKVMLFPVAHYHTMLQIENNIVAECDDGILAVSDCTSTNLATFCKKALQDTCAKQLHAGGAATCRTRPSNLEPLTIVDDGVIIINEKLTRITIDDGPTTTIIGTHLITFERKAVINDSVYLNLNHSVNMSPGIAASPLINITGHDHILSLPLLQRMNEHNLRLLQELRDDVSDGGSPRIWFAAGVAVSLMLCGLVLLQQHCRRKREAAQLQKSIDELAVTEDGVQFKGGVVNNQPPA</sequence>
<dbReference type="Proteomes" id="UP001652628">
    <property type="component" value="Chromosome 3"/>
</dbReference>
<evidence type="ECO:0000313" key="3">
    <source>
        <dbReference type="Proteomes" id="UP001652628"/>
    </source>
</evidence>
<protein>
    <submittedName>
        <fullName evidence="4">Retrovirus-related Env polyprotein from transposon gypsy isoform X2</fullName>
    </submittedName>
</protein>
<gene>
    <name evidence="4" type="primary">LOC108011918</name>
</gene>
<dbReference type="GeneID" id="108011918"/>
<evidence type="ECO:0000256" key="1">
    <source>
        <dbReference type="SAM" id="Phobius"/>
    </source>
</evidence>
<name>A0ABM4TSP5_DROSZ</name>
<dbReference type="InterPro" id="IPR009882">
    <property type="entry name" value="Gypsy"/>
</dbReference>
<feature type="signal peptide" evidence="2">
    <location>
        <begin position="1"/>
        <end position="15"/>
    </location>
</feature>
<dbReference type="RefSeq" id="XP_070852965.1">
    <property type="nucleotide sequence ID" value="XM_070996864.1"/>
</dbReference>
<organism evidence="3 4">
    <name type="scientific">Drosophila suzukii</name>
    <name type="common">Spotted-wing drosophila fruit fly</name>
    <dbReference type="NCBI Taxonomy" id="28584"/>
    <lineage>
        <taxon>Eukaryota</taxon>
        <taxon>Metazoa</taxon>
        <taxon>Ecdysozoa</taxon>
        <taxon>Arthropoda</taxon>
        <taxon>Hexapoda</taxon>
        <taxon>Insecta</taxon>
        <taxon>Pterygota</taxon>
        <taxon>Neoptera</taxon>
        <taxon>Endopterygota</taxon>
        <taxon>Diptera</taxon>
        <taxon>Brachycera</taxon>
        <taxon>Muscomorpha</taxon>
        <taxon>Ephydroidea</taxon>
        <taxon>Drosophilidae</taxon>
        <taxon>Drosophila</taxon>
        <taxon>Sophophora</taxon>
    </lineage>
</organism>
<keyword evidence="3" id="KW-1185">Reference proteome</keyword>
<evidence type="ECO:0000313" key="4">
    <source>
        <dbReference type="RefSeq" id="XP_070852965.1"/>
    </source>
</evidence>
<reference evidence="4" key="1">
    <citation type="submission" date="2025-08" db="UniProtKB">
        <authorList>
            <consortium name="RefSeq"/>
        </authorList>
    </citation>
    <scope>IDENTIFICATION</scope>
</reference>